<dbReference type="KEGG" id="mfp:MBIO_0035"/>
<dbReference type="SMART" id="SM01323">
    <property type="entry name" value="YajC"/>
    <property type="match status" value="1"/>
</dbReference>
<keyword evidence="1" id="KW-1133">Transmembrane helix</keyword>
<feature type="transmembrane region" description="Helical" evidence="1">
    <location>
        <begin position="12"/>
        <end position="39"/>
    </location>
</feature>
<evidence type="ECO:0000256" key="1">
    <source>
        <dbReference type="SAM" id="Phobius"/>
    </source>
</evidence>
<organism evidence="2 3">
    <name type="scientific">Mycoplasmopsis fermentans (strain ATCC 19989 / NBRC 14854 / NCTC 10117 / PG18)</name>
    <name type="common">Mycoplasma fermentans</name>
    <dbReference type="NCBI Taxonomy" id="496833"/>
    <lineage>
        <taxon>Bacteria</taxon>
        <taxon>Bacillati</taxon>
        <taxon>Mycoplasmatota</taxon>
        <taxon>Mycoplasmoidales</taxon>
        <taxon>Metamycoplasmataceae</taxon>
        <taxon>Mycoplasmopsis</taxon>
    </lineage>
</organism>
<keyword evidence="1" id="KW-0472">Membrane</keyword>
<dbReference type="Proteomes" id="UP000006810">
    <property type="component" value="Chromosome"/>
</dbReference>
<dbReference type="PATRIC" id="fig|496833.3.peg.36"/>
<keyword evidence="1" id="KW-0812">Transmembrane</keyword>
<protein>
    <recommendedName>
        <fullName evidence="4">Preprotein translocase subunit YajC</fullName>
    </recommendedName>
</protein>
<dbReference type="Pfam" id="PF02699">
    <property type="entry name" value="YajC"/>
    <property type="match status" value="1"/>
</dbReference>
<dbReference type="InterPro" id="IPR003849">
    <property type="entry name" value="Preprotein_translocase_YajC"/>
</dbReference>
<proteinExistence type="predicted"/>
<evidence type="ECO:0000313" key="3">
    <source>
        <dbReference type="Proteomes" id="UP000006810"/>
    </source>
</evidence>
<reference evidence="2 3" key="1">
    <citation type="journal article" date="2009" name="Curr. Microbiol.">
        <title>Molecular cloning and expression of a novel cholinephosphotransferase involved in glycoglycerophospholipid biosynthesis of Mycoplasma fermentans.</title>
        <authorList>
            <person name="Ishida N."/>
            <person name="Irikura D."/>
            <person name="Matsuda K."/>
            <person name="Sato S."/>
            <person name="Asano K."/>
        </authorList>
    </citation>
    <scope>NUCLEOTIDE SEQUENCE [LARGE SCALE GENOMIC DNA]</scope>
    <source>
        <strain evidence="3">ATCC 19989 / NBRC 14854 / NCTC 10117 / PG18</strain>
    </source>
</reference>
<evidence type="ECO:0008006" key="4">
    <source>
        <dbReference type="Google" id="ProtNLM"/>
    </source>
</evidence>
<dbReference type="eggNOG" id="ENOG5032G2K">
    <property type="taxonomic scope" value="Bacteria"/>
</dbReference>
<dbReference type="EMBL" id="AP009608">
    <property type="protein sequence ID" value="BAH69300.1"/>
    <property type="molecule type" value="Genomic_DNA"/>
</dbReference>
<dbReference type="AlphaFoldDB" id="C4XDS8"/>
<name>C4XDS8_MYCFP</name>
<keyword evidence="3" id="KW-1185">Reference proteome</keyword>
<dbReference type="HOGENOM" id="CLU_2155541_0_0_14"/>
<evidence type="ECO:0000313" key="2">
    <source>
        <dbReference type="EMBL" id="BAH69300.1"/>
    </source>
</evidence>
<accession>C4XDS8</accession>
<sequence length="120" mass="13886">MHYDHRSLIMDLAVKIVLFILLGLFILQIIVVTVILPILKKKRDEKIAREHKELVKNIKSGHEVLLQNGIYGTYVNSSGDETFNMRINEENNVIIKVNKSAILGFFDKDIAKKIEQRKQK</sequence>
<gene>
    <name evidence="2" type="ordered locus">MBIO_0035</name>
</gene>